<comment type="caution">
    <text evidence="1">The sequence shown here is derived from an EMBL/GenBank/DDBJ whole genome shotgun (WGS) entry which is preliminary data.</text>
</comment>
<evidence type="ECO:0000313" key="2">
    <source>
        <dbReference type="Proteomes" id="UP000238312"/>
    </source>
</evidence>
<dbReference type="EMBL" id="PVNG01000013">
    <property type="protein sequence ID" value="PRX62215.1"/>
    <property type="molecule type" value="Genomic_DNA"/>
</dbReference>
<name>A0A2T0MU50_9ACTN</name>
<evidence type="ECO:0000313" key="1">
    <source>
        <dbReference type="EMBL" id="PRX62215.1"/>
    </source>
</evidence>
<protein>
    <submittedName>
        <fullName evidence="1">Uncharacterized protein</fullName>
    </submittedName>
</protein>
<sequence>MRAEILDLKLRVDDLETTMEHGGELERQALLLHDIAERSLKLQEGIAQLQARLDQGMMLTSEEFAAFGIEIAGVRREVSQPAVMESVEDIRIWIAGEVDAFRQQWRREMDFLRSETMDMNIKLDRLLKRTPWDT</sequence>
<keyword evidence="2" id="KW-1185">Reference proteome</keyword>
<dbReference type="Proteomes" id="UP000238312">
    <property type="component" value="Unassembled WGS sequence"/>
</dbReference>
<dbReference type="AlphaFoldDB" id="A0A2T0MU50"/>
<reference evidence="1 2" key="1">
    <citation type="submission" date="2018-03" db="EMBL/GenBank/DDBJ databases">
        <title>Genomic Encyclopedia of Type Strains, Phase III (KMG-III): the genomes of soil and plant-associated and newly described type strains.</title>
        <authorList>
            <person name="Whitman W."/>
        </authorList>
    </citation>
    <scope>NUCLEOTIDE SEQUENCE [LARGE SCALE GENOMIC DNA]</scope>
    <source>
        <strain evidence="1 2">CGMCC 4.7104</strain>
    </source>
</reference>
<gene>
    <name evidence="1" type="ORF">B0I32_113169</name>
</gene>
<organism evidence="1 2">
    <name type="scientific">Nonomuraea fuscirosea</name>
    <dbReference type="NCBI Taxonomy" id="1291556"/>
    <lineage>
        <taxon>Bacteria</taxon>
        <taxon>Bacillati</taxon>
        <taxon>Actinomycetota</taxon>
        <taxon>Actinomycetes</taxon>
        <taxon>Streptosporangiales</taxon>
        <taxon>Streptosporangiaceae</taxon>
        <taxon>Nonomuraea</taxon>
    </lineage>
</organism>
<accession>A0A2T0MU50</accession>
<proteinExistence type="predicted"/>